<evidence type="ECO:0000259" key="1">
    <source>
        <dbReference type="Pfam" id="PF03413"/>
    </source>
</evidence>
<protein>
    <submittedName>
        <fullName evidence="2">PepSY domain-containing protein</fullName>
    </submittedName>
</protein>
<dbReference type="Proteomes" id="UP000769780">
    <property type="component" value="Unassembled WGS sequence"/>
</dbReference>
<feature type="domain" description="PepSY" evidence="1">
    <location>
        <begin position="30"/>
        <end position="100"/>
    </location>
</feature>
<reference evidence="2 3" key="1">
    <citation type="submission" date="2020-07" db="EMBL/GenBank/DDBJ databases">
        <title>Fungal Genomes of the International Space Station.</title>
        <authorList>
            <person name="Seuylemezian A."/>
            <person name="Singh N.K."/>
            <person name="Wood J."/>
            <person name="Venkateswaran K."/>
        </authorList>
    </citation>
    <scope>NUCLEOTIDE SEQUENCE [LARGE SCALE GENOMIC DNA]</scope>
    <source>
        <strain evidence="2 3">PL-B2</strain>
    </source>
</reference>
<evidence type="ECO:0000313" key="2">
    <source>
        <dbReference type="EMBL" id="MBY0098957.1"/>
    </source>
</evidence>
<organism evidence="2 3">
    <name type="scientific">Mesobacillus maritimus</name>
    <dbReference type="NCBI Taxonomy" id="1643336"/>
    <lineage>
        <taxon>Bacteria</taxon>
        <taxon>Bacillati</taxon>
        <taxon>Bacillota</taxon>
        <taxon>Bacilli</taxon>
        <taxon>Bacillales</taxon>
        <taxon>Bacillaceae</taxon>
        <taxon>Mesobacillus</taxon>
    </lineage>
</organism>
<gene>
    <name evidence="2" type="ORF">H0185_19510</name>
</gene>
<keyword evidence="3" id="KW-1185">Reference proteome</keyword>
<proteinExistence type="predicted"/>
<name>A0ABS7K9L0_9BACI</name>
<sequence length="104" mass="11475">MNWKYFFLGVSAGVAGAYIVNEAISRKETISPEEILNQVKEAFKKDGPISGSWINMSAEPFLRSPIEHQVYKGGITRSINGHSELFEFIADAKTGTIIETKPIG</sequence>
<accession>A0ABS7K9L0</accession>
<dbReference type="InterPro" id="IPR025711">
    <property type="entry name" value="PepSY"/>
</dbReference>
<evidence type="ECO:0000313" key="3">
    <source>
        <dbReference type="Proteomes" id="UP000769780"/>
    </source>
</evidence>
<dbReference type="EMBL" id="JACWFH010000031">
    <property type="protein sequence ID" value="MBY0098957.1"/>
    <property type="molecule type" value="Genomic_DNA"/>
</dbReference>
<comment type="caution">
    <text evidence="2">The sequence shown here is derived from an EMBL/GenBank/DDBJ whole genome shotgun (WGS) entry which is preliminary data.</text>
</comment>
<dbReference type="Pfam" id="PF03413">
    <property type="entry name" value="PepSY"/>
    <property type="match status" value="1"/>
</dbReference>
<dbReference type="RefSeq" id="WP_221875178.1">
    <property type="nucleotide sequence ID" value="NZ_JACWFH010000031.1"/>
</dbReference>